<reference evidence="1 2" key="1">
    <citation type="submission" date="2023-08" db="EMBL/GenBank/DDBJ databases">
        <title>The draft genome sequence of Paracraurococcus sp. LOR1-02.</title>
        <authorList>
            <person name="Kingkaew E."/>
            <person name="Tanasupawat S."/>
        </authorList>
    </citation>
    <scope>NUCLEOTIDE SEQUENCE [LARGE SCALE GENOMIC DNA]</scope>
    <source>
        <strain evidence="1 2">LOR1-02</strain>
    </source>
</reference>
<dbReference type="RefSeq" id="WP_305108616.1">
    <property type="nucleotide sequence ID" value="NZ_JAUTWS010000119.1"/>
</dbReference>
<accession>A0ABT9EC28</accession>
<dbReference type="EMBL" id="JAUTWS010000119">
    <property type="protein sequence ID" value="MDO9713766.1"/>
    <property type="molecule type" value="Genomic_DNA"/>
</dbReference>
<name>A0ABT9EC28_9PROT</name>
<evidence type="ECO:0000313" key="1">
    <source>
        <dbReference type="EMBL" id="MDO9713766.1"/>
    </source>
</evidence>
<organism evidence="1 2">
    <name type="scientific">Paracraurococcus lichenis</name>
    <dbReference type="NCBI Taxonomy" id="3064888"/>
    <lineage>
        <taxon>Bacteria</taxon>
        <taxon>Pseudomonadati</taxon>
        <taxon>Pseudomonadota</taxon>
        <taxon>Alphaproteobacteria</taxon>
        <taxon>Acetobacterales</taxon>
        <taxon>Roseomonadaceae</taxon>
        <taxon>Paracraurococcus</taxon>
    </lineage>
</organism>
<evidence type="ECO:0000313" key="2">
    <source>
        <dbReference type="Proteomes" id="UP001243009"/>
    </source>
</evidence>
<comment type="caution">
    <text evidence="1">The sequence shown here is derived from an EMBL/GenBank/DDBJ whole genome shotgun (WGS) entry which is preliminary data.</text>
</comment>
<dbReference type="Proteomes" id="UP001243009">
    <property type="component" value="Unassembled WGS sequence"/>
</dbReference>
<proteinExistence type="predicted"/>
<protein>
    <submittedName>
        <fullName evidence="1">Uncharacterized protein</fullName>
    </submittedName>
</protein>
<sequence length="212" mass="22817">MRPVTCEAIPREVQTPSAILAGMNDLERHRRAAAAELERVVAERAALAKAVVGGDRLATARCAWLNARTAELLIEVDGAIARKDAAAEQLGDLLEARQRGRAAQPVQRGDKAATARALLAQSRRVDELMAELKAALVQRDVLARRLLGMGTVCRQVLNPARVRAAAAHHGLLDQLAAAPCPERLFAPLADADEVALRDLFRPRPSAAKERVA</sequence>
<gene>
    <name evidence="1" type="ORF">Q7A36_35985</name>
</gene>
<keyword evidence="2" id="KW-1185">Reference proteome</keyword>